<dbReference type="AlphaFoldDB" id="A0A133XLA2"/>
<evidence type="ECO:0000313" key="3">
    <source>
        <dbReference type="Proteomes" id="UP000070186"/>
    </source>
</evidence>
<dbReference type="Gene3D" id="2.30.30.40">
    <property type="entry name" value="SH3 Domains"/>
    <property type="match status" value="2"/>
</dbReference>
<keyword evidence="3" id="KW-1185">Reference proteome</keyword>
<accession>A0A133XLA2</accession>
<dbReference type="RefSeq" id="WP_066881173.1">
    <property type="nucleotide sequence ID" value="NZ_LODL01000010.1"/>
</dbReference>
<evidence type="ECO:0000256" key="1">
    <source>
        <dbReference type="SAM" id="SignalP"/>
    </source>
</evidence>
<keyword evidence="1" id="KW-0732">Signal</keyword>
<evidence type="ECO:0008006" key="4">
    <source>
        <dbReference type="Google" id="ProtNLM"/>
    </source>
</evidence>
<name>A0A133XLA2_9RHOO</name>
<dbReference type="InterPro" id="IPR010466">
    <property type="entry name" value="DUF1058"/>
</dbReference>
<organism evidence="2 3">
    <name type="scientific">Dechloromonas denitrificans</name>
    <dbReference type="NCBI Taxonomy" id="281362"/>
    <lineage>
        <taxon>Bacteria</taxon>
        <taxon>Pseudomonadati</taxon>
        <taxon>Pseudomonadota</taxon>
        <taxon>Betaproteobacteria</taxon>
        <taxon>Rhodocyclales</taxon>
        <taxon>Azonexaceae</taxon>
        <taxon>Dechloromonas</taxon>
    </lineage>
</organism>
<protein>
    <recommendedName>
        <fullName evidence="4">SH3b domain-containing protein</fullName>
    </recommendedName>
</protein>
<reference evidence="2 3" key="1">
    <citation type="submission" date="2015-12" db="EMBL/GenBank/DDBJ databases">
        <title>Nitrous oxide reduction kinetics distinguish bacteria harboring typical versus atypical NosZ.</title>
        <authorList>
            <person name="Yoon S."/>
            <person name="Nissen S."/>
            <person name="Park D."/>
            <person name="Sanford R.A."/>
            <person name="Loeffler F.E."/>
        </authorList>
    </citation>
    <scope>NUCLEOTIDE SEQUENCE [LARGE SCALE GENOMIC DNA]</scope>
    <source>
        <strain evidence="2 3">ATCC BAA-841</strain>
    </source>
</reference>
<evidence type="ECO:0000313" key="2">
    <source>
        <dbReference type="EMBL" id="KXB31691.1"/>
    </source>
</evidence>
<dbReference type="EMBL" id="LODL01000010">
    <property type="protein sequence ID" value="KXB31691.1"/>
    <property type="molecule type" value="Genomic_DNA"/>
</dbReference>
<feature type="chain" id="PRO_5007459542" description="SH3b domain-containing protein" evidence="1">
    <location>
        <begin position="23"/>
        <end position="148"/>
    </location>
</feature>
<dbReference type="Pfam" id="PF06347">
    <property type="entry name" value="SH3_4"/>
    <property type="match status" value="2"/>
</dbReference>
<feature type="signal peptide" evidence="1">
    <location>
        <begin position="1"/>
        <end position="22"/>
    </location>
</feature>
<dbReference type="Proteomes" id="UP000070186">
    <property type="component" value="Unassembled WGS sequence"/>
</dbReference>
<sequence length="148" mass="16264">MQIRRRTIAALALLCLGGAAQAIDYRSVDVPAAVLYDAPSQKGKKLYLIKAQTPVEVVVRLEGWCKVRDAEGTLAWIEARNLGERRMLVVTAAKAEIRQSDKIEAPLVVEIDKGVGLEFIEPASPGWAKVRHRDGATGYVRSLQVWGL</sequence>
<comment type="caution">
    <text evidence="2">The sequence shown here is derived from an EMBL/GenBank/DDBJ whole genome shotgun (WGS) entry which is preliminary data.</text>
</comment>
<gene>
    <name evidence="2" type="ORF">AT959_04865</name>
</gene>
<dbReference type="STRING" id="281362.AT959_04865"/>
<proteinExistence type="predicted"/>